<proteinExistence type="predicted"/>
<dbReference type="EMBL" id="FXBM01000004">
    <property type="protein sequence ID" value="SMH50940.1"/>
    <property type="molecule type" value="Genomic_DNA"/>
</dbReference>
<accession>A0A1X7PHU2</accession>
<dbReference type="STRING" id="1891671.SAMN06295885_3639"/>
<dbReference type="PANTHER" id="PTHR35010:SF2">
    <property type="entry name" value="BLL4672 PROTEIN"/>
    <property type="match status" value="1"/>
</dbReference>
<dbReference type="RefSeq" id="WP_085478023.1">
    <property type="nucleotide sequence ID" value="NZ_FXBM01000004.1"/>
</dbReference>
<dbReference type="PANTHER" id="PTHR35010">
    <property type="entry name" value="BLL4672 PROTEIN-RELATED"/>
    <property type="match status" value="1"/>
</dbReference>
<dbReference type="Pfam" id="PF17765">
    <property type="entry name" value="MLTR_LBD"/>
    <property type="match status" value="1"/>
</dbReference>
<dbReference type="Gene3D" id="3.30.450.180">
    <property type="match status" value="1"/>
</dbReference>
<keyword evidence="3" id="KW-1185">Reference proteome</keyword>
<dbReference type="AlphaFoldDB" id="A0A1X7PHU2"/>
<dbReference type="SMART" id="SM00530">
    <property type="entry name" value="HTH_XRE"/>
    <property type="match status" value="1"/>
</dbReference>
<dbReference type="InterPro" id="IPR010982">
    <property type="entry name" value="Lambda_DNA-bd_dom_sf"/>
</dbReference>
<organism evidence="2 3">
    <name type="scientific">Rathayibacter oskolensis</name>
    <dbReference type="NCBI Taxonomy" id="1891671"/>
    <lineage>
        <taxon>Bacteria</taxon>
        <taxon>Bacillati</taxon>
        <taxon>Actinomycetota</taxon>
        <taxon>Actinomycetes</taxon>
        <taxon>Micrococcales</taxon>
        <taxon>Microbacteriaceae</taxon>
        <taxon>Rathayibacter</taxon>
    </lineage>
</organism>
<evidence type="ECO:0000313" key="2">
    <source>
        <dbReference type="EMBL" id="SMH50940.1"/>
    </source>
</evidence>
<dbReference type="SUPFAM" id="SSF47413">
    <property type="entry name" value="lambda repressor-like DNA-binding domains"/>
    <property type="match status" value="1"/>
</dbReference>
<reference evidence="3" key="1">
    <citation type="submission" date="2017-04" db="EMBL/GenBank/DDBJ databases">
        <authorList>
            <person name="Varghese N."/>
            <person name="Submissions S."/>
        </authorList>
    </citation>
    <scope>NUCLEOTIDE SEQUENCE [LARGE SCALE GENOMIC DNA]</scope>
    <source>
        <strain evidence="3">VKM Ac-2121</strain>
    </source>
</reference>
<dbReference type="OrthoDB" id="3518652at2"/>
<feature type="domain" description="HTH cro/C1-type" evidence="1">
    <location>
        <begin position="36"/>
        <end position="83"/>
    </location>
</feature>
<evidence type="ECO:0000259" key="1">
    <source>
        <dbReference type="PROSITE" id="PS50943"/>
    </source>
</evidence>
<protein>
    <submittedName>
        <fullName evidence="2">Helix-turn-helix domain-containing protein</fullName>
    </submittedName>
</protein>
<dbReference type="Pfam" id="PF13560">
    <property type="entry name" value="HTH_31"/>
    <property type="match status" value="1"/>
</dbReference>
<dbReference type="InterPro" id="IPR001387">
    <property type="entry name" value="Cro/C1-type_HTH"/>
</dbReference>
<evidence type="ECO:0000313" key="3">
    <source>
        <dbReference type="Proteomes" id="UP000193711"/>
    </source>
</evidence>
<sequence>MSESTNTLGAFLRARRELVTPQMAGLPDSGVRRVPGLRREEVAMLAGISADYYLRLERGRDHRPSVQVLEAIARVLQLDDDHFAHLLTLVADTPRRRRARPRPQTPPAGALKLLDSLVQPAFIEDRYFDILASNALARALSPGLVVGGNQLRAMFLDPAEQALHPEWERVTECFVANLRQAVGGDIDDPRFIELTGELCLASPRFGQLWARHEVRSPRGTPILVDHPQVGEMLFNRERLEIAGTDGLMLVVYHPDAGSSDADKFALLASAGLPTADSAREVRRRS</sequence>
<dbReference type="Proteomes" id="UP000193711">
    <property type="component" value="Unassembled WGS sequence"/>
</dbReference>
<name>A0A1X7PHU2_9MICO</name>
<dbReference type="Gene3D" id="1.10.260.40">
    <property type="entry name" value="lambda repressor-like DNA-binding domains"/>
    <property type="match status" value="1"/>
</dbReference>
<dbReference type="InterPro" id="IPR041413">
    <property type="entry name" value="MLTR_LBD"/>
</dbReference>
<gene>
    <name evidence="2" type="ORF">SAMN06295885_3639</name>
</gene>
<dbReference type="GO" id="GO:0003677">
    <property type="term" value="F:DNA binding"/>
    <property type="evidence" value="ECO:0007669"/>
    <property type="project" value="InterPro"/>
</dbReference>
<dbReference type="CDD" id="cd00093">
    <property type="entry name" value="HTH_XRE"/>
    <property type="match status" value="1"/>
</dbReference>
<dbReference type="PROSITE" id="PS50943">
    <property type="entry name" value="HTH_CROC1"/>
    <property type="match status" value="1"/>
</dbReference>